<dbReference type="GO" id="GO:0008137">
    <property type="term" value="F:NADH dehydrogenase (ubiquinone) activity"/>
    <property type="evidence" value="ECO:0007669"/>
    <property type="project" value="InterPro"/>
</dbReference>
<dbReference type="InterPro" id="IPR001268">
    <property type="entry name" value="NADH_UbQ_OxRdtase_30kDa_su"/>
</dbReference>
<dbReference type="InterPro" id="IPR020396">
    <property type="entry name" value="NADH_UbQ_OxRdtase_CS"/>
</dbReference>
<evidence type="ECO:0000313" key="6">
    <source>
        <dbReference type="EMBL" id="CAB4889878.1"/>
    </source>
</evidence>
<dbReference type="Pfam" id="PF00329">
    <property type="entry name" value="Complex1_30kDa"/>
    <property type="match status" value="1"/>
</dbReference>
<dbReference type="PROSITE" id="PS00542">
    <property type="entry name" value="COMPLEX1_30K"/>
    <property type="match status" value="1"/>
</dbReference>
<evidence type="ECO:0000259" key="3">
    <source>
        <dbReference type="Pfam" id="PF00329"/>
    </source>
</evidence>
<dbReference type="GO" id="GO:0016651">
    <property type="term" value="F:oxidoreductase activity, acting on NAD(P)H"/>
    <property type="evidence" value="ECO:0007669"/>
    <property type="project" value="InterPro"/>
</dbReference>
<protein>
    <submittedName>
        <fullName evidence="4">Unannotated protein</fullName>
    </submittedName>
</protein>
<comment type="similarity">
    <text evidence="1">Belongs to the complex I 30 kDa subunit family.</text>
</comment>
<name>A0A6J6SYS6_9ZZZZ</name>
<dbReference type="EMBL" id="CAEZYR010000032">
    <property type="protein sequence ID" value="CAB4740046.1"/>
    <property type="molecule type" value="Genomic_DNA"/>
</dbReference>
<evidence type="ECO:0000313" key="4">
    <source>
        <dbReference type="EMBL" id="CAB4740046.1"/>
    </source>
</evidence>
<evidence type="ECO:0000256" key="2">
    <source>
        <dbReference type="ARBA" id="ARBA00022448"/>
    </source>
</evidence>
<dbReference type="PANTHER" id="PTHR10884">
    <property type="entry name" value="NADH DEHYDROGENASE UBIQUINONE IRON-SULFUR PROTEIN 3"/>
    <property type="match status" value="1"/>
</dbReference>
<dbReference type="InterPro" id="IPR037232">
    <property type="entry name" value="NADH_quin_OxRdtase_su_C/D-like"/>
</dbReference>
<dbReference type="EMBL" id="CAFBMH010000003">
    <property type="protein sequence ID" value="CAB4889878.1"/>
    <property type="molecule type" value="Genomic_DNA"/>
</dbReference>
<accession>A0A6J6SYS6</accession>
<proteinExistence type="inferred from homology"/>
<sequence length="223" mass="24702">MSSTEVEVGPAVDEQRTALVATLSTKLGSALVGSHIRPGDDLWIRVTVDAWADTFRMLRDAHGLKFFNWLSAIDWMPSPFGRDMDAEVDSILQGKVAKAPEPTVTGYAGGDTRFQVLGRLHNLADRWGITIKADIPDDTLTVPSIISVFVGANWHEREVAEMYGIDFAGHPDQRKLYLPTGFEGYPLRKDFPLLARRIKPWPGIVDVEQMPGDDEPEEAAAED</sequence>
<evidence type="ECO:0000313" key="7">
    <source>
        <dbReference type="EMBL" id="CAB5004696.1"/>
    </source>
</evidence>
<dbReference type="PANTHER" id="PTHR10884:SF14">
    <property type="entry name" value="NADH DEHYDROGENASE [UBIQUINONE] IRON-SULFUR PROTEIN 3, MITOCHONDRIAL"/>
    <property type="match status" value="1"/>
</dbReference>
<organism evidence="4">
    <name type="scientific">freshwater metagenome</name>
    <dbReference type="NCBI Taxonomy" id="449393"/>
    <lineage>
        <taxon>unclassified sequences</taxon>
        <taxon>metagenomes</taxon>
        <taxon>ecological metagenomes</taxon>
    </lineage>
</organism>
<feature type="domain" description="NADH:ubiquinone oxidoreductase 30kDa subunit" evidence="3">
    <location>
        <begin position="45"/>
        <end position="194"/>
    </location>
</feature>
<gene>
    <name evidence="4" type="ORF">UFOPK2754_01098</name>
    <name evidence="5" type="ORF">UFOPK3139_00935</name>
    <name evidence="6" type="ORF">UFOPK3543_00168</name>
    <name evidence="7" type="ORF">UFOPK3967_01879</name>
</gene>
<dbReference type="AlphaFoldDB" id="A0A6J6SYS6"/>
<dbReference type="Gene3D" id="3.30.460.80">
    <property type="entry name" value="NADH:ubiquinone oxidoreductase, 30kDa subunit"/>
    <property type="match status" value="1"/>
</dbReference>
<evidence type="ECO:0000313" key="5">
    <source>
        <dbReference type="EMBL" id="CAB4824688.1"/>
    </source>
</evidence>
<evidence type="ECO:0000256" key="1">
    <source>
        <dbReference type="ARBA" id="ARBA00007569"/>
    </source>
</evidence>
<dbReference type="EMBL" id="CAFBOS010000122">
    <property type="protein sequence ID" value="CAB5004696.1"/>
    <property type="molecule type" value="Genomic_DNA"/>
</dbReference>
<dbReference type="SUPFAM" id="SSF143243">
    <property type="entry name" value="Nqo5-like"/>
    <property type="match status" value="1"/>
</dbReference>
<keyword evidence="2" id="KW-0813">Transport</keyword>
<dbReference type="EMBL" id="CAFABA010000028">
    <property type="protein sequence ID" value="CAB4824688.1"/>
    <property type="molecule type" value="Genomic_DNA"/>
</dbReference>
<reference evidence="4" key="1">
    <citation type="submission" date="2020-05" db="EMBL/GenBank/DDBJ databases">
        <authorList>
            <person name="Chiriac C."/>
            <person name="Salcher M."/>
            <person name="Ghai R."/>
            <person name="Kavagutti S V."/>
        </authorList>
    </citation>
    <scope>NUCLEOTIDE SEQUENCE</scope>
</reference>